<dbReference type="OrthoDB" id="3233033at2"/>
<evidence type="ECO:0000313" key="1">
    <source>
        <dbReference type="EMBL" id="KFI65766.1"/>
    </source>
</evidence>
<gene>
    <name evidence="1" type="ORF">BCUN_0261</name>
</gene>
<comment type="caution">
    <text evidence="1">The sequence shown here is derived from an EMBL/GenBank/DDBJ whole genome shotgun (WGS) entry which is preliminary data.</text>
</comment>
<dbReference type="EMBL" id="JGYV01000001">
    <property type="protein sequence ID" value="KFI65766.1"/>
    <property type="molecule type" value="Genomic_DNA"/>
</dbReference>
<organism evidence="1 2">
    <name type="scientific">Bifidobacterium cuniculi</name>
    <dbReference type="NCBI Taxonomy" id="1688"/>
    <lineage>
        <taxon>Bacteria</taxon>
        <taxon>Bacillati</taxon>
        <taxon>Actinomycetota</taxon>
        <taxon>Actinomycetes</taxon>
        <taxon>Bifidobacteriales</taxon>
        <taxon>Bifidobacteriaceae</taxon>
        <taxon>Bifidobacterium</taxon>
    </lineage>
</organism>
<accession>A0A087B416</accession>
<sequence length="202" mass="20839">MPKIHIVLKKVESSGAVPVEGKVRLQPVSRIKTGTTMIVPEYFEQSLDSDGVTDVSLPKMSSAQVWAVTELPGTAQEYTRYVQIPASEETINYTDLPDVNPASGVPVSMQNGQVLQVMVASSAQAAAALSAKYPHVLVVYPSDTTTATSVSSVGPVLSSAGTAVSGGSATLLPDTVVAVGGTTLESTADDDTDDVASADKEA</sequence>
<proteinExistence type="predicted"/>
<dbReference type="Proteomes" id="UP000029067">
    <property type="component" value="Unassembled WGS sequence"/>
</dbReference>
<evidence type="ECO:0000313" key="2">
    <source>
        <dbReference type="Proteomes" id="UP000029067"/>
    </source>
</evidence>
<dbReference type="STRING" id="1688.BCUN_0261"/>
<dbReference type="RefSeq" id="WP_033515122.1">
    <property type="nucleotide sequence ID" value="NZ_JGYV01000001.1"/>
</dbReference>
<reference evidence="1 2" key="1">
    <citation type="submission" date="2014-03" db="EMBL/GenBank/DDBJ databases">
        <title>Genomics of Bifidobacteria.</title>
        <authorList>
            <person name="Ventura M."/>
            <person name="Milani C."/>
            <person name="Lugli G.A."/>
        </authorList>
    </citation>
    <scope>NUCLEOTIDE SEQUENCE [LARGE SCALE GENOMIC DNA]</scope>
    <source>
        <strain evidence="1 2">LMG 10738</strain>
    </source>
</reference>
<dbReference type="AlphaFoldDB" id="A0A087B416"/>
<protein>
    <submittedName>
        <fullName evidence="1">Uncharacterized protein</fullName>
    </submittedName>
</protein>
<keyword evidence="2" id="KW-1185">Reference proteome</keyword>
<name>A0A087B416_9BIFI</name>